<keyword evidence="9" id="KW-1185">Reference proteome</keyword>
<evidence type="ECO:0000256" key="2">
    <source>
        <dbReference type="ARBA" id="ARBA00022475"/>
    </source>
</evidence>
<feature type="transmembrane region" description="Helical" evidence="6">
    <location>
        <begin position="12"/>
        <end position="32"/>
    </location>
</feature>
<dbReference type="AlphaFoldDB" id="A0AAW5C0I0"/>
<evidence type="ECO:0000256" key="5">
    <source>
        <dbReference type="ARBA" id="ARBA00023136"/>
    </source>
</evidence>
<evidence type="ECO:0000313" key="9">
    <source>
        <dbReference type="Proteomes" id="UP000669239"/>
    </source>
</evidence>
<reference evidence="7" key="3">
    <citation type="submission" date="2022-01" db="EMBL/GenBank/DDBJ databases">
        <title>Collection of gut derived symbiotic bacterial strains cultured from healthy donors.</title>
        <authorList>
            <person name="Lin H."/>
            <person name="Kohout C."/>
            <person name="Waligurski E."/>
            <person name="Pamer E.G."/>
        </authorList>
    </citation>
    <scope>NUCLEOTIDE SEQUENCE</scope>
    <source>
        <strain evidence="7">DFI.6.55</strain>
    </source>
</reference>
<dbReference type="CDD" id="cd06579">
    <property type="entry name" value="TM_PBP1_transp_AraH_like"/>
    <property type="match status" value="1"/>
</dbReference>
<comment type="caution">
    <text evidence="7">The sequence shown here is derived from an EMBL/GenBank/DDBJ whole genome shotgun (WGS) entry which is preliminary data.</text>
</comment>
<reference evidence="8" key="2">
    <citation type="submission" date="2020-02" db="EMBL/GenBank/DDBJ databases">
        <authorList>
            <person name="Littmann E."/>
            <person name="Sorbara M."/>
        </authorList>
    </citation>
    <scope>NUCLEOTIDE SEQUENCE</scope>
    <source>
        <strain evidence="8">MSK.1.17</strain>
    </source>
</reference>
<dbReference type="GeneID" id="97209170"/>
<keyword evidence="5 6" id="KW-0472">Membrane</keyword>
<dbReference type="Pfam" id="PF02653">
    <property type="entry name" value="BPD_transp_2"/>
    <property type="match status" value="1"/>
</dbReference>
<dbReference type="EMBL" id="JAAITT010000038">
    <property type="protein sequence ID" value="NSJ51273.1"/>
    <property type="molecule type" value="Genomic_DNA"/>
</dbReference>
<dbReference type="EMBL" id="JAKNGE010000012">
    <property type="protein sequence ID" value="MCG4746056.1"/>
    <property type="molecule type" value="Genomic_DNA"/>
</dbReference>
<feature type="transmembrane region" description="Helical" evidence="6">
    <location>
        <begin position="121"/>
        <end position="139"/>
    </location>
</feature>
<keyword evidence="2" id="KW-1003">Cell membrane</keyword>
<dbReference type="PANTHER" id="PTHR32196:SF72">
    <property type="entry name" value="RIBOSE IMPORT PERMEASE PROTEIN RBSC"/>
    <property type="match status" value="1"/>
</dbReference>
<feature type="transmembrane region" description="Helical" evidence="6">
    <location>
        <begin position="214"/>
        <end position="232"/>
    </location>
</feature>
<evidence type="ECO:0000256" key="3">
    <source>
        <dbReference type="ARBA" id="ARBA00022692"/>
    </source>
</evidence>
<dbReference type="InterPro" id="IPR001851">
    <property type="entry name" value="ABC_transp_permease"/>
</dbReference>
<keyword evidence="3 6" id="KW-0812">Transmembrane</keyword>
<feature type="transmembrane region" description="Helical" evidence="6">
    <location>
        <begin position="53"/>
        <end position="86"/>
    </location>
</feature>
<dbReference type="Proteomes" id="UP001299608">
    <property type="component" value="Unassembled WGS sequence"/>
</dbReference>
<evidence type="ECO:0000313" key="7">
    <source>
        <dbReference type="EMBL" id="MCG4746056.1"/>
    </source>
</evidence>
<accession>A0AAW5C0I0</accession>
<reference evidence="8 9" key="1">
    <citation type="journal article" date="2020" name="Cell Host Microbe">
        <title>Functional and Genomic Variation between Human-Derived Isolates of Lachnospiraceae Reveals Inter- and Intra-Species Diversity.</title>
        <authorList>
            <person name="Sorbara M.T."/>
            <person name="Littmann E.R."/>
            <person name="Fontana E."/>
            <person name="Moody T.U."/>
            <person name="Kohout C.E."/>
            <person name="Gjonbalaj M."/>
            <person name="Eaton V."/>
            <person name="Seok R."/>
            <person name="Leiner I.M."/>
            <person name="Pamer E.G."/>
        </authorList>
    </citation>
    <scope>NUCLEOTIDE SEQUENCE [LARGE SCALE GENOMIC DNA]</scope>
    <source>
        <strain evidence="8 9">MSK.1.17</strain>
    </source>
</reference>
<comment type="subcellular location">
    <subcellularLocation>
        <location evidence="1">Cell membrane</location>
        <topology evidence="1">Multi-pass membrane protein</topology>
    </subcellularLocation>
</comment>
<feature type="transmembrane region" description="Helical" evidence="6">
    <location>
        <begin position="294"/>
        <end position="310"/>
    </location>
</feature>
<feature type="transmembrane region" description="Helical" evidence="6">
    <location>
        <begin position="238"/>
        <end position="261"/>
    </location>
</feature>
<protein>
    <submittedName>
        <fullName evidence="7">ABC transporter permease</fullName>
    </submittedName>
</protein>
<evidence type="ECO:0000256" key="4">
    <source>
        <dbReference type="ARBA" id="ARBA00022989"/>
    </source>
</evidence>
<gene>
    <name evidence="8" type="ORF">G5B36_21545</name>
    <name evidence="7" type="ORF">L0N08_11580</name>
</gene>
<proteinExistence type="predicted"/>
<organism evidence="7 10">
    <name type="scientific">Enterocloster aldenensis</name>
    <dbReference type="NCBI Taxonomy" id="358742"/>
    <lineage>
        <taxon>Bacteria</taxon>
        <taxon>Bacillati</taxon>
        <taxon>Bacillota</taxon>
        <taxon>Clostridia</taxon>
        <taxon>Lachnospirales</taxon>
        <taxon>Lachnospiraceae</taxon>
        <taxon>Enterocloster</taxon>
    </lineage>
</organism>
<dbReference type="GO" id="GO:0005886">
    <property type="term" value="C:plasma membrane"/>
    <property type="evidence" value="ECO:0007669"/>
    <property type="project" value="UniProtKB-SubCell"/>
</dbReference>
<dbReference type="RefSeq" id="WP_118708620.1">
    <property type="nucleotide sequence ID" value="NZ_BAABZL010000001.1"/>
</dbReference>
<dbReference type="GO" id="GO:0022857">
    <property type="term" value="F:transmembrane transporter activity"/>
    <property type="evidence" value="ECO:0007669"/>
    <property type="project" value="InterPro"/>
</dbReference>
<dbReference type="PANTHER" id="PTHR32196">
    <property type="entry name" value="ABC TRANSPORTER PERMEASE PROTEIN YPHD-RELATED-RELATED"/>
    <property type="match status" value="1"/>
</dbReference>
<dbReference type="Proteomes" id="UP000669239">
    <property type="component" value="Unassembled WGS sequence"/>
</dbReference>
<evidence type="ECO:0000256" key="6">
    <source>
        <dbReference type="SAM" id="Phobius"/>
    </source>
</evidence>
<keyword evidence="4 6" id="KW-1133">Transmembrane helix</keyword>
<evidence type="ECO:0000256" key="1">
    <source>
        <dbReference type="ARBA" id="ARBA00004651"/>
    </source>
</evidence>
<name>A0AAW5C0I0_9FIRM</name>
<evidence type="ECO:0000313" key="10">
    <source>
        <dbReference type="Proteomes" id="UP001299608"/>
    </source>
</evidence>
<feature type="transmembrane region" description="Helical" evidence="6">
    <location>
        <begin position="159"/>
        <end position="183"/>
    </location>
</feature>
<feature type="transmembrane region" description="Helical" evidence="6">
    <location>
        <begin position="92"/>
        <end position="114"/>
    </location>
</feature>
<evidence type="ECO:0000313" key="8">
    <source>
        <dbReference type="EMBL" id="NSJ51273.1"/>
    </source>
</evidence>
<feature type="transmembrane region" description="Helical" evidence="6">
    <location>
        <begin position="268"/>
        <end position="288"/>
    </location>
</feature>
<sequence>MNNILKKIRQRFNGYGVIVGVVIVMIVGTLLNGESFLTINNVSNVGRQATIRGLLACGMALVIISGSIDLSVSTLFAFSGFLSLYFSNYSAVLAFVIPMAVAAGVGFINATLIVKAGFHPWIVTIASQLGIQGILLMMTRGDTYKAAHISPGFATFGKIIFFRYISIYLVIFILTFVAFAVLLKKKSAFRNIYAVGGNEEAATMMGINVYKTRLLAHMLCSMLACLAGILLASRTEAAYPLAGTSYEMYAIAACALGGIYLTGGRGKIMGAFAGAWILGFLNNIFNMQSYVNPLWEQVVTGLLLIIVVFSQSSNAKQMFKNIKNGTSRVSV</sequence>